<proteinExistence type="predicted"/>
<sequence length="86" mass="8820">MLTKFVLAHSPPSALSQAQDRCDKGTGSLSKSNEGGSTEGQLPVQPLSIGACDTESVSAAETNSFDEKMALPSCVASLFSALLCAQ</sequence>
<evidence type="ECO:0000256" key="1">
    <source>
        <dbReference type="SAM" id="MobiDB-lite"/>
    </source>
</evidence>
<dbReference type="EMBL" id="QXGF01001005">
    <property type="protein sequence ID" value="KAE8933500.1"/>
    <property type="molecule type" value="Genomic_DNA"/>
</dbReference>
<dbReference type="Proteomes" id="UP000486351">
    <property type="component" value="Unassembled WGS sequence"/>
</dbReference>
<accession>A0A6A3EQ34</accession>
<feature type="region of interest" description="Disordered" evidence="1">
    <location>
        <begin position="1"/>
        <end position="45"/>
    </location>
</feature>
<dbReference type="Proteomes" id="UP000429523">
    <property type="component" value="Unassembled WGS sequence"/>
</dbReference>
<feature type="compositionally biased region" description="Polar residues" evidence="1">
    <location>
        <begin position="27"/>
        <end position="40"/>
    </location>
</feature>
<comment type="caution">
    <text evidence="2">The sequence shown here is derived from an EMBL/GenBank/DDBJ whole genome shotgun (WGS) entry which is preliminary data.</text>
</comment>
<evidence type="ECO:0000313" key="3">
    <source>
        <dbReference type="EMBL" id="KAE9335321.1"/>
    </source>
</evidence>
<evidence type="ECO:0000313" key="4">
    <source>
        <dbReference type="Proteomes" id="UP000429523"/>
    </source>
</evidence>
<dbReference type="EMBL" id="QXFY01000804">
    <property type="protein sequence ID" value="KAE9335321.1"/>
    <property type="molecule type" value="Genomic_DNA"/>
</dbReference>
<name>A0A6A3EQ34_9STRA</name>
<protein>
    <submittedName>
        <fullName evidence="2">Uncharacterized protein</fullName>
    </submittedName>
</protein>
<evidence type="ECO:0000313" key="2">
    <source>
        <dbReference type="EMBL" id="KAE8933500.1"/>
    </source>
</evidence>
<dbReference type="AlphaFoldDB" id="A0A6A3EQ34"/>
<reference evidence="2 4" key="1">
    <citation type="submission" date="2018-08" db="EMBL/GenBank/DDBJ databases">
        <title>Genomic investigation of the strawberry pathogen Phytophthora fragariae indicates pathogenicity is determined by transcriptional variation in three key races.</title>
        <authorList>
            <person name="Adams T.M."/>
            <person name="Armitage A.D."/>
            <person name="Sobczyk M.K."/>
            <person name="Bates H.J."/>
            <person name="Dunwell J.M."/>
            <person name="Nellist C.F."/>
            <person name="Harrison R.J."/>
        </authorList>
    </citation>
    <scope>NUCLEOTIDE SEQUENCE [LARGE SCALE GENOMIC DNA]</scope>
    <source>
        <strain evidence="3 5">NOV-77</strain>
        <strain evidence="2 4">NOV-9</strain>
    </source>
</reference>
<organism evidence="2 4">
    <name type="scientific">Phytophthora fragariae</name>
    <dbReference type="NCBI Taxonomy" id="53985"/>
    <lineage>
        <taxon>Eukaryota</taxon>
        <taxon>Sar</taxon>
        <taxon>Stramenopiles</taxon>
        <taxon>Oomycota</taxon>
        <taxon>Peronosporomycetes</taxon>
        <taxon>Peronosporales</taxon>
        <taxon>Peronosporaceae</taxon>
        <taxon>Phytophthora</taxon>
    </lineage>
</organism>
<evidence type="ECO:0000313" key="5">
    <source>
        <dbReference type="Proteomes" id="UP000486351"/>
    </source>
</evidence>
<gene>
    <name evidence="3" type="ORF">PF008_g13549</name>
    <name evidence="2" type="ORF">PF009_g16495</name>
</gene>